<keyword evidence="7 11" id="KW-0812">Transmembrane</keyword>
<keyword evidence="4" id="KW-0813">Transport</keyword>
<keyword evidence="8" id="KW-0653">Protein transport</keyword>
<evidence type="ECO:0000313" key="13">
    <source>
        <dbReference type="Proteomes" id="UP000288058"/>
    </source>
</evidence>
<dbReference type="EMBL" id="PIQC01000009">
    <property type="protein sequence ID" value="RUO64900.1"/>
    <property type="molecule type" value="Genomic_DNA"/>
</dbReference>
<dbReference type="Proteomes" id="UP000288058">
    <property type="component" value="Unassembled WGS sequence"/>
</dbReference>
<comment type="similarity">
    <text evidence="2">Belongs to the GSP N family.</text>
</comment>
<gene>
    <name evidence="12" type="ORF">CWI78_12065</name>
</gene>
<dbReference type="InterPro" id="IPR022792">
    <property type="entry name" value="T2SS_protein-GspN"/>
</dbReference>
<evidence type="ECO:0000256" key="7">
    <source>
        <dbReference type="ARBA" id="ARBA00022692"/>
    </source>
</evidence>
<name>A0A432YTD7_9GAMM</name>
<comment type="subcellular location">
    <subcellularLocation>
        <location evidence="1">Cell inner membrane</location>
    </subcellularLocation>
</comment>
<evidence type="ECO:0000256" key="11">
    <source>
        <dbReference type="SAM" id="Phobius"/>
    </source>
</evidence>
<evidence type="ECO:0000256" key="10">
    <source>
        <dbReference type="ARBA" id="ARBA00030772"/>
    </source>
</evidence>
<evidence type="ECO:0000256" key="4">
    <source>
        <dbReference type="ARBA" id="ARBA00022448"/>
    </source>
</evidence>
<evidence type="ECO:0000256" key="9">
    <source>
        <dbReference type="ARBA" id="ARBA00023136"/>
    </source>
</evidence>
<dbReference type="GO" id="GO:0005886">
    <property type="term" value="C:plasma membrane"/>
    <property type="evidence" value="ECO:0007669"/>
    <property type="project" value="UniProtKB-SubCell"/>
</dbReference>
<evidence type="ECO:0000256" key="1">
    <source>
        <dbReference type="ARBA" id="ARBA00004533"/>
    </source>
</evidence>
<evidence type="ECO:0000256" key="2">
    <source>
        <dbReference type="ARBA" id="ARBA00007208"/>
    </source>
</evidence>
<keyword evidence="5" id="KW-1003">Cell membrane</keyword>
<dbReference type="Pfam" id="PF01203">
    <property type="entry name" value="T2SSN"/>
    <property type="match status" value="1"/>
</dbReference>
<keyword evidence="9 11" id="KW-0472">Membrane</keyword>
<feature type="transmembrane region" description="Helical" evidence="11">
    <location>
        <begin position="6"/>
        <end position="30"/>
    </location>
</feature>
<organism evidence="12 13">
    <name type="scientific">Idiomarina ramblicola</name>
    <dbReference type="NCBI Taxonomy" id="263724"/>
    <lineage>
        <taxon>Bacteria</taxon>
        <taxon>Pseudomonadati</taxon>
        <taxon>Pseudomonadota</taxon>
        <taxon>Gammaproteobacteria</taxon>
        <taxon>Alteromonadales</taxon>
        <taxon>Idiomarinaceae</taxon>
        <taxon>Idiomarina</taxon>
    </lineage>
</organism>
<reference evidence="13" key="1">
    <citation type="journal article" date="2018" name="Front. Microbiol.">
        <title>Genome-Based Analysis Reveals the Taxonomy and Diversity of the Family Idiomarinaceae.</title>
        <authorList>
            <person name="Liu Y."/>
            <person name="Lai Q."/>
            <person name="Shao Z."/>
        </authorList>
    </citation>
    <scope>NUCLEOTIDE SEQUENCE [LARGE SCALE GENOMIC DNA]</scope>
    <source>
        <strain evidence="13">R22</strain>
    </source>
</reference>
<evidence type="ECO:0000256" key="5">
    <source>
        <dbReference type="ARBA" id="ARBA00022475"/>
    </source>
</evidence>
<keyword evidence="11" id="KW-1133">Transmembrane helix</keyword>
<sequence length="248" mass="27105">MNVKRWIPWLVVVYLVAMLVMLPAKVVYWFPLPDNVRLSQVSGSLWQGTAGQVAVDGIVLNNLNWNWQVSSVFLGELVVDVDLPSRNNPFALNGRLLAGSTKVGAKDVKASGDVNALLQLVGTRLPLKTGGNWRLSLDTFVVTTPGPVRWCDELKGQAEGQKIRVLVNNQWQSLGDFPVELGCNESNAVTIAMHGDNSLGLDFNGSINSQSLNAQGTVKPTPRTPEGLARMMQYMGTPDAQGRYSFRL</sequence>
<dbReference type="AlphaFoldDB" id="A0A432YTD7"/>
<dbReference type="GO" id="GO:0015628">
    <property type="term" value="P:protein secretion by the type II secretion system"/>
    <property type="evidence" value="ECO:0007669"/>
    <property type="project" value="InterPro"/>
</dbReference>
<keyword evidence="13" id="KW-1185">Reference proteome</keyword>
<dbReference type="OrthoDB" id="6118198at2"/>
<proteinExistence type="inferred from homology"/>
<evidence type="ECO:0000256" key="3">
    <source>
        <dbReference type="ARBA" id="ARBA00021563"/>
    </source>
</evidence>
<protein>
    <recommendedName>
        <fullName evidence="3">Type II secretion system protein N</fullName>
    </recommendedName>
    <alternativeName>
        <fullName evidence="10">General secretion pathway protein N</fullName>
    </alternativeName>
</protein>
<accession>A0A432YTD7</accession>
<dbReference type="GO" id="GO:0015627">
    <property type="term" value="C:type II protein secretion system complex"/>
    <property type="evidence" value="ECO:0007669"/>
    <property type="project" value="InterPro"/>
</dbReference>
<evidence type="ECO:0000256" key="8">
    <source>
        <dbReference type="ARBA" id="ARBA00022927"/>
    </source>
</evidence>
<evidence type="ECO:0000313" key="12">
    <source>
        <dbReference type="EMBL" id="RUO64900.1"/>
    </source>
</evidence>
<comment type="caution">
    <text evidence="12">The sequence shown here is derived from an EMBL/GenBank/DDBJ whole genome shotgun (WGS) entry which is preliminary data.</text>
</comment>
<keyword evidence="6" id="KW-0997">Cell inner membrane</keyword>
<evidence type="ECO:0000256" key="6">
    <source>
        <dbReference type="ARBA" id="ARBA00022519"/>
    </source>
</evidence>
<dbReference type="RefSeq" id="WP_126783047.1">
    <property type="nucleotide sequence ID" value="NZ_PIQC01000009.1"/>
</dbReference>